<keyword evidence="3" id="KW-1185">Reference proteome</keyword>
<sequence>MNKYPALCIKYLMAFALLCMSANPNAGEASQQLEASYWFHQDSAQDLTPAPDNSYAPFTLTKDAKGYQIRLLKKLADWSHQHTNGLTFKVEPNAFNQQHSALQISFFINAELTETPTNSQLKIWYQEKFAPLNLADFDDDQAHLLMTFWTQRDANQGRWRNDYLLSIAPSKWGKPLSFELPLASFICSYELNYQRTIASDQTACPTKSWQELTLVNETRNQNVLRNLNSVAFENQAIAEHYRALQLSQLQLSIISSQAKD</sequence>
<evidence type="ECO:0000313" key="3">
    <source>
        <dbReference type="Proteomes" id="UP001595840"/>
    </source>
</evidence>
<evidence type="ECO:0000313" key="2">
    <source>
        <dbReference type="EMBL" id="MFC4362346.1"/>
    </source>
</evidence>
<feature type="signal peptide" evidence="1">
    <location>
        <begin position="1"/>
        <end position="26"/>
    </location>
</feature>
<feature type="chain" id="PRO_5047500134" evidence="1">
    <location>
        <begin position="27"/>
        <end position="260"/>
    </location>
</feature>
<proteinExistence type="predicted"/>
<gene>
    <name evidence="2" type="ORF">ACFOX3_08530</name>
</gene>
<dbReference type="EMBL" id="JBHSCX010000006">
    <property type="protein sequence ID" value="MFC4362346.1"/>
    <property type="molecule type" value="Genomic_DNA"/>
</dbReference>
<evidence type="ECO:0000256" key="1">
    <source>
        <dbReference type="SAM" id="SignalP"/>
    </source>
</evidence>
<dbReference type="RefSeq" id="WP_290260619.1">
    <property type="nucleotide sequence ID" value="NZ_JAUFQG010000004.1"/>
</dbReference>
<protein>
    <submittedName>
        <fullName evidence="2">Uncharacterized protein</fullName>
    </submittedName>
</protein>
<dbReference type="Proteomes" id="UP001595840">
    <property type="component" value="Unassembled WGS sequence"/>
</dbReference>
<reference evidence="3" key="1">
    <citation type="journal article" date="2019" name="Int. J. Syst. Evol. Microbiol.">
        <title>The Global Catalogue of Microorganisms (GCM) 10K type strain sequencing project: providing services to taxonomists for standard genome sequencing and annotation.</title>
        <authorList>
            <consortium name="The Broad Institute Genomics Platform"/>
            <consortium name="The Broad Institute Genome Sequencing Center for Infectious Disease"/>
            <person name="Wu L."/>
            <person name="Ma J."/>
        </authorList>
    </citation>
    <scope>NUCLEOTIDE SEQUENCE [LARGE SCALE GENOMIC DNA]</scope>
    <source>
        <strain evidence="3">CECT 8570</strain>
    </source>
</reference>
<comment type="caution">
    <text evidence="2">The sequence shown here is derived from an EMBL/GenBank/DDBJ whole genome shotgun (WGS) entry which is preliminary data.</text>
</comment>
<organism evidence="2 3">
    <name type="scientific">Simiduia curdlanivorans</name>
    <dbReference type="NCBI Taxonomy" id="1492769"/>
    <lineage>
        <taxon>Bacteria</taxon>
        <taxon>Pseudomonadati</taxon>
        <taxon>Pseudomonadota</taxon>
        <taxon>Gammaproteobacteria</taxon>
        <taxon>Cellvibrionales</taxon>
        <taxon>Cellvibrionaceae</taxon>
        <taxon>Simiduia</taxon>
    </lineage>
</organism>
<keyword evidence="1" id="KW-0732">Signal</keyword>
<name>A0ABV8V374_9GAMM</name>
<accession>A0ABV8V374</accession>